<organism evidence="2 3">
    <name type="scientific">Gandjariella thermophila</name>
    <dbReference type="NCBI Taxonomy" id="1931992"/>
    <lineage>
        <taxon>Bacteria</taxon>
        <taxon>Bacillati</taxon>
        <taxon>Actinomycetota</taxon>
        <taxon>Actinomycetes</taxon>
        <taxon>Pseudonocardiales</taxon>
        <taxon>Pseudonocardiaceae</taxon>
        <taxon>Gandjariella</taxon>
    </lineage>
</organism>
<protein>
    <submittedName>
        <fullName evidence="2">Membrane protein</fullName>
    </submittedName>
</protein>
<keyword evidence="3" id="KW-1185">Reference proteome</keyword>
<evidence type="ECO:0000256" key="1">
    <source>
        <dbReference type="SAM" id="MobiDB-lite"/>
    </source>
</evidence>
<feature type="compositionally biased region" description="Basic and acidic residues" evidence="1">
    <location>
        <begin position="147"/>
        <end position="172"/>
    </location>
</feature>
<evidence type="ECO:0000313" key="3">
    <source>
        <dbReference type="Proteomes" id="UP000298860"/>
    </source>
</evidence>
<feature type="compositionally biased region" description="Low complexity" evidence="1">
    <location>
        <begin position="174"/>
        <end position="209"/>
    </location>
</feature>
<feature type="region of interest" description="Disordered" evidence="1">
    <location>
        <begin position="121"/>
        <end position="209"/>
    </location>
</feature>
<accession>A0A4D4J347</accession>
<name>A0A4D4J347_9PSEU</name>
<comment type="caution">
    <text evidence="2">The sequence shown here is derived from an EMBL/GenBank/DDBJ whole genome shotgun (WGS) entry which is preliminary data.</text>
</comment>
<dbReference type="RefSeq" id="WP_137812650.1">
    <property type="nucleotide sequence ID" value="NZ_BJFL01000003.1"/>
</dbReference>
<reference evidence="3" key="1">
    <citation type="submission" date="2019-04" db="EMBL/GenBank/DDBJ databases">
        <title>Draft genome sequence of Pseudonocardiaceae bacterium SL3-2-4.</title>
        <authorList>
            <person name="Ningsih F."/>
            <person name="Yokota A."/>
            <person name="Sakai Y."/>
            <person name="Nanatani K."/>
            <person name="Yabe S."/>
            <person name="Oetari A."/>
            <person name="Sjamsuridzal W."/>
        </authorList>
    </citation>
    <scope>NUCLEOTIDE SEQUENCE [LARGE SCALE GENOMIC DNA]</scope>
    <source>
        <strain evidence="3">SL3-2-4</strain>
    </source>
</reference>
<dbReference type="EMBL" id="BJFL01000003">
    <property type="protein sequence ID" value="GDY29502.1"/>
    <property type="molecule type" value="Genomic_DNA"/>
</dbReference>
<dbReference type="OrthoDB" id="5189864at2"/>
<dbReference type="Proteomes" id="UP000298860">
    <property type="component" value="Unassembled WGS sequence"/>
</dbReference>
<proteinExistence type="predicted"/>
<evidence type="ECO:0000313" key="2">
    <source>
        <dbReference type="EMBL" id="GDY29502.1"/>
    </source>
</evidence>
<feature type="compositionally biased region" description="Basic and acidic residues" evidence="1">
    <location>
        <begin position="129"/>
        <end position="138"/>
    </location>
</feature>
<dbReference type="AlphaFoldDB" id="A0A4D4J347"/>
<sequence length="209" mass="22238">MATTAKSERKPGDVVTVALERARIPLLALVGASDIAAKSVVDTVQKVRKQVNERAEAARSTVDDLPGELSGLRSRFGPTELRKVVDSYTASALQYYQHLAQHGEETIDRLRSQPQVKRALEQAEAAAGEARELADDVLGRVTRRTRAAGEKTAKATERASDKAAEKVSEAGREAASTTRTTAAKAASTASSARKSTSGTTSTTRKSTTK</sequence>
<gene>
    <name evidence="2" type="ORF">GTS_11350</name>
</gene>